<evidence type="ECO:0000313" key="1">
    <source>
        <dbReference type="EMBL" id="KAF6751077.1"/>
    </source>
</evidence>
<sequence>MVPDSVPMTTDDESWMRTGGDWMTAPVVLGSLSKEVKRPKQAVAMIPPVAPTLAAVWSSVYPEWPVSRSTALPVYTKMAPNPEQNARMIAMHDSMKRVRPTMAESIRNVRHRRVAMVEAVLEILSIGVWWALSKLTGSELDSDDGKSGDLAGEGAKWMLCCC</sequence>
<dbReference type="EMBL" id="JACGCI010000052">
    <property type="protein sequence ID" value="KAF6751077.1"/>
    <property type="molecule type" value="Genomic_DNA"/>
</dbReference>
<dbReference type="Proteomes" id="UP000521943">
    <property type="component" value="Unassembled WGS sequence"/>
</dbReference>
<dbReference type="AlphaFoldDB" id="A0A8H6HRL6"/>
<evidence type="ECO:0000313" key="2">
    <source>
        <dbReference type="Proteomes" id="UP000521943"/>
    </source>
</evidence>
<reference evidence="1 2" key="1">
    <citation type="submission" date="2020-07" db="EMBL/GenBank/DDBJ databases">
        <title>Comparative genomics of pyrophilous fungi reveals a link between fire events and developmental genes.</title>
        <authorList>
            <consortium name="DOE Joint Genome Institute"/>
            <person name="Steindorff A.S."/>
            <person name="Carver A."/>
            <person name="Calhoun S."/>
            <person name="Stillman K."/>
            <person name="Liu H."/>
            <person name="Lipzen A."/>
            <person name="Pangilinan J."/>
            <person name="Labutti K."/>
            <person name="Bruns T.D."/>
            <person name="Grigoriev I.V."/>
        </authorList>
    </citation>
    <scope>NUCLEOTIDE SEQUENCE [LARGE SCALE GENOMIC DNA]</scope>
    <source>
        <strain evidence="1 2">CBS 144469</strain>
    </source>
</reference>
<keyword evidence="2" id="KW-1185">Reference proteome</keyword>
<proteinExistence type="predicted"/>
<comment type="caution">
    <text evidence="1">The sequence shown here is derived from an EMBL/GenBank/DDBJ whole genome shotgun (WGS) entry which is preliminary data.</text>
</comment>
<protein>
    <submittedName>
        <fullName evidence="1">Uncharacterized protein</fullName>
    </submittedName>
</protein>
<gene>
    <name evidence="1" type="ORF">DFP72DRAFT_908416</name>
</gene>
<accession>A0A8H6HRL6</accession>
<name>A0A8H6HRL6_9AGAR</name>
<organism evidence="1 2">
    <name type="scientific">Ephemerocybe angulata</name>
    <dbReference type="NCBI Taxonomy" id="980116"/>
    <lineage>
        <taxon>Eukaryota</taxon>
        <taxon>Fungi</taxon>
        <taxon>Dikarya</taxon>
        <taxon>Basidiomycota</taxon>
        <taxon>Agaricomycotina</taxon>
        <taxon>Agaricomycetes</taxon>
        <taxon>Agaricomycetidae</taxon>
        <taxon>Agaricales</taxon>
        <taxon>Agaricineae</taxon>
        <taxon>Psathyrellaceae</taxon>
        <taxon>Ephemerocybe</taxon>
    </lineage>
</organism>